<dbReference type="Pfam" id="PF00909">
    <property type="entry name" value="Ammonium_transp"/>
    <property type="match status" value="1"/>
</dbReference>
<dbReference type="PROSITE" id="PS01219">
    <property type="entry name" value="AMMONIUM_TRANSP"/>
    <property type="match status" value="1"/>
</dbReference>
<feature type="transmembrane region" description="Helical" evidence="9">
    <location>
        <begin position="435"/>
        <end position="457"/>
    </location>
</feature>
<evidence type="ECO:0000256" key="9">
    <source>
        <dbReference type="SAM" id="Phobius"/>
    </source>
</evidence>
<evidence type="ECO:0000256" key="4">
    <source>
        <dbReference type="ARBA" id="ARBA00022692"/>
    </source>
</evidence>
<evidence type="ECO:0000256" key="2">
    <source>
        <dbReference type="ARBA" id="ARBA00005887"/>
    </source>
</evidence>
<dbReference type="GO" id="GO:0008519">
    <property type="term" value="F:ammonium channel activity"/>
    <property type="evidence" value="ECO:0007669"/>
    <property type="project" value="InterPro"/>
</dbReference>
<sequence length="674" mass="70480">MLKFLPAPTYLINQPKCSEIFVNQTMKNPEGNLEIRMPRLKPDALAEQGGPALKSRSTALGRIRCATMKWSLLAVIAAAPFLVQAADEPATGASNAVASAATAATSATTNAAAAAAPAPAPQQPDSIASGGANAGNEQDLTWPVPAKTIENLAMTNAPASLYAKPSNDELIQNVAHNKVSINVVWTLVTGFLVMFMQAGFALVETGLCRAKNAAHVMTMNFMIYVLGMLGFYVCGFAIMFGGYAAGPVAIGWQPSLGQGLMLLDKEISIPHLGGIMGGKGFFLGSGVFDTAIFTLFLFQMVFMDTTATIPTGAMAERWRFSNFMIYGFWVGALPYAFFGNWVWGGGWLAQLGMNFGLGHGHVDFAGSSVVHLCGGVIALAGAAVIGPRLGKFAPDGTPRPIPGHNIVYVILGTFILAFGWFGFNPGSTLAGTDNRIAVAAVNTMLASATGALATYIVMMMKFGKPDPSMLCNGMLAGLVAITAPCAFVNSIGACIIGAVAGVLVVFAVFFVEGKLKIDDPVGAISVHGVNGAWGVISVGLLANGSYGQGWGGVHKLIKDGVVKIINNDGAASIADYNKLVAGGWTDVGVSGLFGKLFGSPMNDGSQLMAQSIGTLTCIVFVGVFAYVFFKISNLIIPIRSKREDELAGCDMPEMGAEAYPDYQLTDKSSPRVSN</sequence>
<evidence type="ECO:0000256" key="8">
    <source>
        <dbReference type="SAM" id="MobiDB-lite"/>
    </source>
</evidence>
<feature type="transmembrane region" description="Helical" evidence="9">
    <location>
        <begin position="406"/>
        <end position="423"/>
    </location>
</feature>
<feature type="transmembrane region" description="Helical" evidence="9">
    <location>
        <begin position="607"/>
        <end position="629"/>
    </location>
</feature>
<keyword evidence="6 9" id="KW-0472">Membrane</keyword>
<dbReference type="SUPFAM" id="SSF111352">
    <property type="entry name" value="Ammonium transporter"/>
    <property type="match status" value="1"/>
</dbReference>
<evidence type="ECO:0000256" key="6">
    <source>
        <dbReference type="ARBA" id="ARBA00023136"/>
    </source>
</evidence>
<feature type="transmembrane region" description="Helical" evidence="9">
    <location>
        <begin position="478"/>
        <end position="511"/>
    </location>
</feature>
<dbReference type="GO" id="GO:0016020">
    <property type="term" value="C:membrane"/>
    <property type="evidence" value="ECO:0007669"/>
    <property type="project" value="UniProtKB-SubCell"/>
</dbReference>
<evidence type="ECO:0000256" key="7">
    <source>
        <dbReference type="ARBA" id="ARBA00023177"/>
    </source>
</evidence>
<evidence type="ECO:0000256" key="5">
    <source>
        <dbReference type="ARBA" id="ARBA00022989"/>
    </source>
</evidence>
<gene>
    <name evidence="11" type="ORF">Cflav_PD3952</name>
</gene>
<feature type="transmembrane region" description="Helical" evidence="9">
    <location>
        <begin position="223"/>
        <end position="245"/>
    </location>
</feature>
<feature type="transmembrane region" description="Helical" evidence="9">
    <location>
        <begin position="323"/>
        <end position="344"/>
    </location>
</feature>
<dbReference type="PANTHER" id="PTHR11730:SF6">
    <property type="entry name" value="AMMONIUM TRANSPORTER"/>
    <property type="match status" value="1"/>
</dbReference>
<evidence type="ECO:0000256" key="1">
    <source>
        <dbReference type="ARBA" id="ARBA00004141"/>
    </source>
</evidence>
<keyword evidence="4 9" id="KW-0812">Transmembrane</keyword>
<protein>
    <submittedName>
        <fullName evidence="11">Ammonium transporter</fullName>
    </submittedName>
</protein>
<comment type="caution">
    <text evidence="11">The sequence shown here is derived from an EMBL/GenBank/DDBJ whole genome shotgun (WGS) entry which is preliminary data.</text>
</comment>
<feature type="compositionally biased region" description="Low complexity" evidence="8">
    <location>
        <begin position="114"/>
        <end position="129"/>
    </location>
</feature>
<dbReference type="InterPro" id="IPR024041">
    <property type="entry name" value="NH4_transpt_AmtB-like_dom"/>
</dbReference>
<keyword evidence="7" id="KW-0924">Ammonia transport</keyword>
<dbReference type="EMBL" id="ABOX02000011">
    <property type="protein sequence ID" value="EEF61235.1"/>
    <property type="molecule type" value="Genomic_DNA"/>
</dbReference>
<evidence type="ECO:0000313" key="12">
    <source>
        <dbReference type="Proteomes" id="UP000003688"/>
    </source>
</evidence>
<dbReference type="Proteomes" id="UP000003688">
    <property type="component" value="Unassembled WGS sequence"/>
</dbReference>
<dbReference type="AlphaFoldDB" id="B9XG73"/>
<feature type="region of interest" description="Disordered" evidence="8">
    <location>
        <begin position="114"/>
        <end position="134"/>
    </location>
</feature>
<accession>B9XG73</accession>
<reference evidence="11 12" key="1">
    <citation type="journal article" date="2011" name="J. Bacteriol.">
        <title>Genome sequence of 'Pedosphaera parvula' Ellin514, an aerobic Verrucomicrobial isolate from pasture soil.</title>
        <authorList>
            <person name="Kant R."/>
            <person name="van Passel M.W."/>
            <person name="Sangwan P."/>
            <person name="Palva A."/>
            <person name="Lucas S."/>
            <person name="Copeland A."/>
            <person name="Lapidus A."/>
            <person name="Glavina Del Rio T."/>
            <person name="Dalin E."/>
            <person name="Tice H."/>
            <person name="Bruce D."/>
            <person name="Goodwin L."/>
            <person name="Pitluck S."/>
            <person name="Chertkov O."/>
            <person name="Larimer F.W."/>
            <person name="Land M.L."/>
            <person name="Hauser L."/>
            <person name="Brettin T.S."/>
            <person name="Detter J.C."/>
            <person name="Han S."/>
            <person name="de Vos W.M."/>
            <person name="Janssen P.H."/>
            <person name="Smidt H."/>
        </authorList>
    </citation>
    <scope>NUCLEOTIDE SEQUENCE [LARGE SCALE GENOMIC DNA]</scope>
    <source>
        <strain evidence="11 12">Ellin514</strain>
    </source>
</reference>
<evidence type="ECO:0000313" key="11">
    <source>
        <dbReference type="EMBL" id="EEF61235.1"/>
    </source>
</evidence>
<comment type="subcellular location">
    <subcellularLocation>
        <location evidence="1">Membrane</location>
        <topology evidence="1">Multi-pass membrane protein</topology>
    </subcellularLocation>
</comment>
<name>B9XG73_PEDPL</name>
<feature type="transmembrane region" description="Helical" evidence="9">
    <location>
        <begin position="364"/>
        <end position="385"/>
    </location>
</feature>
<proteinExistence type="inferred from homology"/>
<keyword evidence="3" id="KW-0813">Transport</keyword>
<dbReference type="GO" id="GO:0097272">
    <property type="term" value="P:ammonium homeostasis"/>
    <property type="evidence" value="ECO:0007669"/>
    <property type="project" value="TreeGrafter"/>
</dbReference>
<comment type="similarity">
    <text evidence="2">Belongs to the ammonia transporter channel (TC 1.A.11.2) family.</text>
</comment>
<feature type="transmembrane region" description="Helical" evidence="9">
    <location>
        <begin position="281"/>
        <end position="302"/>
    </location>
</feature>
<dbReference type="PANTHER" id="PTHR11730">
    <property type="entry name" value="AMMONIUM TRANSPORTER"/>
    <property type="match status" value="1"/>
</dbReference>
<evidence type="ECO:0000259" key="10">
    <source>
        <dbReference type="Pfam" id="PF00909"/>
    </source>
</evidence>
<keyword evidence="5 9" id="KW-1133">Transmembrane helix</keyword>
<feature type="domain" description="Ammonium transporter AmtB-like" evidence="10">
    <location>
        <begin position="184"/>
        <end position="659"/>
    </location>
</feature>
<dbReference type="InterPro" id="IPR029020">
    <property type="entry name" value="Ammonium/urea_transptr"/>
</dbReference>
<keyword evidence="12" id="KW-1185">Reference proteome</keyword>
<feature type="transmembrane region" description="Helical" evidence="9">
    <location>
        <begin position="183"/>
        <end position="203"/>
    </location>
</feature>
<dbReference type="STRING" id="320771.Cflav_PD3952"/>
<organism evidence="11 12">
    <name type="scientific">Pedosphaera parvula (strain Ellin514)</name>
    <dbReference type="NCBI Taxonomy" id="320771"/>
    <lineage>
        <taxon>Bacteria</taxon>
        <taxon>Pseudomonadati</taxon>
        <taxon>Verrucomicrobiota</taxon>
        <taxon>Pedosphaerae</taxon>
        <taxon>Pedosphaerales</taxon>
        <taxon>Pedosphaeraceae</taxon>
        <taxon>Pedosphaera</taxon>
    </lineage>
</organism>
<dbReference type="Gene3D" id="1.10.3430.10">
    <property type="entry name" value="Ammonium transporter AmtB like domains"/>
    <property type="match status" value="1"/>
</dbReference>
<evidence type="ECO:0000256" key="3">
    <source>
        <dbReference type="ARBA" id="ARBA00022448"/>
    </source>
</evidence>
<dbReference type="InterPro" id="IPR018047">
    <property type="entry name" value="Ammonium_transpt_CS"/>
</dbReference>